<evidence type="ECO:0000256" key="1">
    <source>
        <dbReference type="SAM" id="MobiDB-lite"/>
    </source>
</evidence>
<evidence type="ECO:0000313" key="2">
    <source>
        <dbReference type="Proteomes" id="UP000046393"/>
    </source>
</evidence>
<organism evidence="2 3">
    <name type="scientific">Syphacia muris</name>
    <dbReference type="NCBI Taxonomy" id="451379"/>
    <lineage>
        <taxon>Eukaryota</taxon>
        <taxon>Metazoa</taxon>
        <taxon>Ecdysozoa</taxon>
        <taxon>Nematoda</taxon>
        <taxon>Chromadorea</taxon>
        <taxon>Rhabditida</taxon>
        <taxon>Spirurina</taxon>
        <taxon>Oxyuridomorpha</taxon>
        <taxon>Oxyuroidea</taxon>
        <taxon>Oxyuridae</taxon>
        <taxon>Syphacia</taxon>
    </lineage>
</organism>
<name>A0A0N5B0L9_9BILA</name>
<feature type="region of interest" description="Disordered" evidence="1">
    <location>
        <begin position="1"/>
        <end position="64"/>
    </location>
</feature>
<proteinExistence type="predicted"/>
<dbReference type="Proteomes" id="UP000046393">
    <property type="component" value="Unplaced"/>
</dbReference>
<sequence length="126" mass="15253">MATESRLDPRNLVRRCRENETRKEKKAERKNENNKREFERVKKEEGQQMNERSRSSSLVQATSASVDVVPNNERRIWMPEAVQYFMERHGKGMKEELEKEWRRNGLRMMKKLRTKTENKNNEVNKE</sequence>
<dbReference type="WBParaSite" id="SMUV_0001082101-mRNA-1">
    <property type="protein sequence ID" value="SMUV_0001082101-mRNA-1"/>
    <property type="gene ID" value="SMUV_0001082101"/>
</dbReference>
<reference evidence="3" key="1">
    <citation type="submission" date="2017-02" db="UniProtKB">
        <authorList>
            <consortium name="WormBaseParasite"/>
        </authorList>
    </citation>
    <scope>IDENTIFICATION</scope>
</reference>
<protein>
    <submittedName>
        <fullName evidence="3">Uncharacterized protein</fullName>
    </submittedName>
</protein>
<feature type="compositionally biased region" description="Basic and acidic residues" evidence="1">
    <location>
        <begin position="1"/>
        <end position="54"/>
    </location>
</feature>
<dbReference type="AlphaFoldDB" id="A0A0N5B0L9"/>
<feature type="compositionally biased region" description="Polar residues" evidence="1">
    <location>
        <begin position="55"/>
        <end position="64"/>
    </location>
</feature>
<accession>A0A0N5B0L9</accession>
<evidence type="ECO:0000313" key="3">
    <source>
        <dbReference type="WBParaSite" id="SMUV_0001082101-mRNA-1"/>
    </source>
</evidence>
<keyword evidence="2" id="KW-1185">Reference proteome</keyword>